<feature type="domain" description="Ion transport" evidence="9">
    <location>
        <begin position="683"/>
        <end position="889"/>
    </location>
</feature>
<dbReference type="GO" id="GO:0005216">
    <property type="term" value="F:monoatomic ion channel activity"/>
    <property type="evidence" value="ECO:0007669"/>
    <property type="project" value="InterPro"/>
</dbReference>
<dbReference type="Proteomes" id="UP001194580">
    <property type="component" value="Unassembled WGS sequence"/>
</dbReference>
<feature type="transmembrane region" description="Helical" evidence="8">
    <location>
        <begin position="2167"/>
        <end position="2193"/>
    </location>
</feature>
<feature type="transmembrane region" description="Helical" evidence="8">
    <location>
        <begin position="855"/>
        <end position="880"/>
    </location>
</feature>
<evidence type="ECO:0000256" key="5">
    <source>
        <dbReference type="ARBA" id="ARBA00023136"/>
    </source>
</evidence>
<feature type="region of interest" description="Disordered" evidence="7">
    <location>
        <begin position="1246"/>
        <end position="1269"/>
    </location>
</feature>
<evidence type="ECO:0000256" key="1">
    <source>
        <dbReference type="ARBA" id="ARBA00004141"/>
    </source>
</evidence>
<feature type="transmembrane region" description="Helical" evidence="8">
    <location>
        <begin position="2272"/>
        <end position="2297"/>
    </location>
</feature>
<dbReference type="GO" id="GO:0098703">
    <property type="term" value="P:calcium ion import across plasma membrane"/>
    <property type="evidence" value="ECO:0007669"/>
    <property type="project" value="TreeGrafter"/>
</dbReference>
<comment type="subcellular location">
    <subcellularLocation>
        <location evidence="1">Membrane</location>
        <topology evidence="1">Multi-pass membrane protein</topology>
    </subcellularLocation>
</comment>
<feature type="transmembrane region" description="Helical" evidence="8">
    <location>
        <begin position="2131"/>
        <end position="2155"/>
    </location>
</feature>
<feature type="transmembrane region" description="Helical" evidence="8">
    <location>
        <begin position="2205"/>
        <end position="2225"/>
    </location>
</feature>
<dbReference type="PANTHER" id="PTHR10582">
    <property type="entry name" value="TRANSIENT RECEPTOR POTENTIAL ION CHANNEL PROTEIN"/>
    <property type="match status" value="1"/>
</dbReference>
<feature type="transmembrane region" description="Helical" evidence="8">
    <location>
        <begin position="717"/>
        <end position="742"/>
    </location>
</feature>
<evidence type="ECO:0000256" key="7">
    <source>
        <dbReference type="SAM" id="MobiDB-lite"/>
    </source>
</evidence>
<comment type="caution">
    <text evidence="10">The sequence shown here is derived from an EMBL/GenBank/DDBJ whole genome shotgun (WGS) entry which is preliminary data.</text>
</comment>
<dbReference type="InterPro" id="IPR005821">
    <property type="entry name" value="Ion_trans_dom"/>
</dbReference>
<accession>A0AAD4D7X1</accession>
<keyword evidence="5 8" id="KW-0472">Membrane</keyword>
<keyword evidence="11" id="KW-1185">Reference proteome</keyword>
<dbReference type="Pfam" id="PF00520">
    <property type="entry name" value="Ion_trans"/>
    <property type="match status" value="2"/>
</dbReference>
<feature type="transmembrane region" description="Helical" evidence="8">
    <location>
        <begin position="748"/>
        <end position="766"/>
    </location>
</feature>
<feature type="domain" description="Ion transport" evidence="9">
    <location>
        <begin position="2063"/>
        <end position="2307"/>
    </location>
</feature>
<dbReference type="InterPro" id="IPR024862">
    <property type="entry name" value="TRPV"/>
</dbReference>
<feature type="transmembrane region" description="Helical" evidence="8">
    <location>
        <begin position="2059"/>
        <end position="2081"/>
    </location>
</feature>
<evidence type="ECO:0000313" key="10">
    <source>
        <dbReference type="EMBL" id="KAG0268973.1"/>
    </source>
</evidence>
<feature type="transmembrane region" description="Helical" evidence="8">
    <location>
        <begin position="778"/>
        <end position="805"/>
    </location>
</feature>
<dbReference type="EMBL" id="JAAAIL010001469">
    <property type="protein sequence ID" value="KAG0268973.1"/>
    <property type="molecule type" value="Genomic_DNA"/>
</dbReference>
<dbReference type="PANTHER" id="PTHR10582:SF2">
    <property type="entry name" value="INACTIVE"/>
    <property type="match status" value="1"/>
</dbReference>
<evidence type="ECO:0000256" key="6">
    <source>
        <dbReference type="SAM" id="Coils"/>
    </source>
</evidence>
<protein>
    <recommendedName>
        <fullName evidence="9">Ion transport domain-containing protein</fullName>
    </recommendedName>
</protein>
<reference evidence="10" key="1">
    <citation type="journal article" date="2020" name="Fungal Divers.">
        <title>Resolving the Mortierellaceae phylogeny through synthesis of multi-gene phylogenetics and phylogenomics.</title>
        <authorList>
            <person name="Vandepol N."/>
            <person name="Liber J."/>
            <person name="Desiro A."/>
            <person name="Na H."/>
            <person name="Kennedy M."/>
            <person name="Barry K."/>
            <person name="Grigoriev I.V."/>
            <person name="Miller A.N."/>
            <person name="O'Donnell K."/>
            <person name="Stajich J.E."/>
            <person name="Bonito G."/>
        </authorList>
    </citation>
    <scope>NUCLEOTIDE SEQUENCE</scope>
    <source>
        <strain evidence="10">NRRL 28262</strain>
    </source>
</reference>
<dbReference type="GO" id="GO:0005886">
    <property type="term" value="C:plasma membrane"/>
    <property type="evidence" value="ECO:0007669"/>
    <property type="project" value="TreeGrafter"/>
</dbReference>
<keyword evidence="6" id="KW-0175">Coiled coil</keyword>
<feature type="transmembrane region" description="Helical" evidence="8">
    <location>
        <begin position="684"/>
        <end position="705"/>
    </location>
</feature>
<evidence type="ECO:0000259" key="9">
    <source>
        <dbReference type="Pfam" id="PF00520"/>
    </source>
</evidence>
<keyword evidence="2 8" id="KW-0812">Transmembrane</keyword>
<sequence>MVDKSNPDPKDELFITCNGVTIDVYSTFEAWSLLRSIVLDSTVTSIDQEELRTMNYISGVSEDGSLIAIPGYRHINVYRTRTWTLHGSYEFHEIASDERVLNANFLSKDSLLLVKVVPFDNLFGQTRPGYVLDVATMSVVDRMAAEGQNTIRLTPIDGSEQGLVYVGYSQLWDMRLEDRTYQCGQRYPTRCTDLCKNPECRDYGVQEGTSSSGLLFKVQRTNGSASLHLKRDKRSTLTVTMTAKDGSQVKKMAVPLSSGDSIRSAAFHADFKYLLVVTATANMAWTVPTTFDGDFRLRLALYAPSILDWMVCLHGFIRCRYFDNDPEFELAQHITHPISERVPSEAILYGLASMFSIYELADLGLRQDIVRLYGSQLNLKFGEEQETIVEFLQYIWQPEYHQVYCDFLKNFLTVPGSRWVPPQDMSVSANLLAMLLDIAATQPLANAAAQIVIDYCLRQAKKEQDPQFLVPIRQCLHLLVDPKQQYSEVALNIYREMAYLPAQSRDFITEHHALASPLELRWAFWRPYPWGLHQYKDQVMQLEMVKIPNPPKGNFTREVYQASFDMLWRKPDTEEESQDDSEKAKNNGHVRKLFSWPQAIWTMVLRKCRLKYNTTVECYPFELEALENPAIMALVENTIGFKYWLVRFLGQLCYYVLVLTPIFLQIYGDNRVEEVLISDPGPEGLYIAIIVVAFTFLWLELLQFWKEKREYFRSVYNVVDFGVFLLPLIGAINQILIIHGIISVGANPGILSFSVLLVFLHFLFELRVFQGVCHFVSIIIRVIYSIRVFIFVFSGGLLAFAIAILHLMHTCINAEQCAYFTEGFSSNLLRALSVTYFMIGGNYDPVESGFSSDSFAFHAMMVVFFFFTVIVMLNVLIALVNNAIDDGDQTWRLDWLEYRMRYVESAENMTYDIPGFREKHNYFPDTIYYTGTSQQVREYERKTKQMVEGESAPEAAVAPVIMTATTVAVIAPTASDKIGGVMKSDDDADTEVTQLVEIELRKQLETERERSEKQIDQLQHQLRDQQQMLKEQQQMLAQILGKLERLSKLLSGVGLGGTLKRLYPHLERRVSEITKDWNIPLPPDHEDGVFYDVVLGVSVQEFRINCIESILFRFDQLKAINAGFETEVITAHELNRLSFTDGLVPDDNKEIQGHEGDKDGVVFLWKLFFRCYGNEGGLAITTVINTWTDLPHDACAEYSALTHKMKFWSNSSLSGDGNFATIKTIAGEESYLEVWSLKDSDAARKPPVVFKGEDDSPDAGGGDTSKKNKIAPHYATPVAWMPLSDTEFDISISWDGSLLALVDRTPWDIDDEDSTVARQSEFTIFHCNWDDSKTSDTSSLRMSLIRYDVQQTCPGLRNCLIEGVFHMVDKSNPNPKDELFITYNGVSIDVYSTFEAWTLLRSIVLDSSITSLGHAPDYSQVLFNRTRGPYLITSNEFTAFTFDIVQGTLVSFSSALLHEDLSRMNYISGVSEDGSLIAIPGYRNVNVYRTRTWTLHGSYEFHEIASSEKVLSVAFLSNDSLLIVKVFDNFFEQTRPSYLLDVASMSVVDRMAPDGHVGTVLSAVDGSEQGLVFSGYSQLWDMRLEDRIYQCGQRRPDRCTDLCKSPECLDSDVQEGTSSSGLHFKTRRIDASTNSHLKQDKRSSLAVTDIVSSQVKTMVIPFAKSDTVRSATFYADCRYLLIETDWAHMAWTVPTTFDGELRLHVSIYADCLESWTICAHGFIRYYIDVDFEEFRFVNHITHPIPELMPSLALLAGMSTMVEIYEVADSGLRQDILRFYGSTLNRSFSGDQSTFFTYLNYLLETKNMSVCCDFLKHLLALPGNRWVPPQDMQVSVNPLAMFLEVASTEPLAIGLAQIIVDYCFKRAKEGQDQHFLLPIYQCLDLIVDPKQQYAEFALNIYREMAYFHAQSRHFIQAHHALANPLKLRWAFWRPYQWGLHQYKDQVMQLETVKIPSPPKGNFTREIFQASFDMLWHKTEVKESQDEIGASQDEPVRENKVDHASTLFSWPQAIWTMVSRKCRLKYNTTVECYPFELEAFDNPALKALVEYKWNTIGFNYWLVRFFGQICYYMLVLTAIFLQIDGSNRVTEEGVLISDPGPEGLFIAIIVVAFIFLWLELVQLMKDKQGYIRSIYNLVDLLVFLLPLAGAVNQIMIIHNVVELGLNPGLLSFSVLFIALHFLFELRAFQVVCHFVSIIIRAIYSIRIFFFVFAGGLLAFAIAILHIFHACVDAEHCSYFTDGFTPNLLRALSVTYFMMGGNYDQVEGGFTSNNFAFHALMMVFFFFTVILMLNVLIALINNAINDGDQTWQLDWLEYRMRYVESAENMSYDIPGFREKHNYFPDTIYYTGTAQQVRDYEKKTRQMKEESSPNTIIPETGTQDQQLPELTATIGTTMTASEGPSKYNDKVVMTRLVERELRKQLETERESSEKQIGELQQQLKEQQQIQKEQQLVLIEHQQMQREQHQVLKEQQHMLVQILAKLER</sequence>
<feature type="transmembrane region" description="Helical" evidence="8">
    <location>
        <begin position="2101"/>
        <end position="2119"/>
    </location>
</feature>
<evidence type="ECO:0000256" key="3">
    <source>
        <dbReference type="ARBA" id="ARBA00022737"/>
    </source>
</evidence>
<keyword evidence="4 8" id="KW-1133">Transmembrane helix</keyword>
<proteinExistence type="predicted"/>
<organism evidence="10 11">
    <name type="scientific">Linnemannia exigua</name>
    <dbReference type="NCBI Taxonomy" id="604196"/>
    <lineage>
        <taxon>Eukaryota</taxon>
        <taxon>Fungi</taxon>
        <taxon>Fungi incertae sedis</taxon>
        <taxon>Mucoromycota</taxon>
        <taxon>Mortierellomycotina</taxon>
        <taxon>Mortierellomycetes</taxon>
        <taxon>Mortierellales</taxon>
        <taxon>Mortierellaceae</taxon>
        <taxon>Linnemannia</taxon>
    </lineage>
</organism>
<evidence type="ECO:0000256" key="4">
    <source>
        <dbReference type="ARBA" id="ARBA00022989"/>
    </source>
</evidence>
<evidence type="ECO:0000313" key="11">
    <source>
        <dbReference type="Proteomes" id="UP001194580"/>
    </source>
</evidence>
<keyword evidence="3" id="KW-0677">Repeat</keyword>
<name>A0AAD4D7X1_9FUNG</name>
<feature type="coiled-coil region" evidence="6">
    <location>
        <begin position="1001"/>
        <end position="1049"/>
    </location>
</feature>
<evidence type="ECO:0000256" key="2">
    <source>
        <dbReference type="ARBA" id="ARBA00022692"/>
    </source>
</evidence>
<feature type="coiled-coil region" evidence="6">
    <location>
        <begin position="2418"/>
        <end position="2445"/>
    </location>
</feature>
<evidence type="ECO:0000256" key="8">
    <source>
        <dbReference type="SAM" id="Phobius"/>
    </source>
</evidence>
<gene>
    <name evidence="10" type="ORF">BGZ95_002237</name>
</gene>